<gene>
    <name evidence="3" type="ORF">PT974_08985</name>
</gene>
<keyword evidence="1 3" id="KW-0378">Hydrolase</keyword>
<comment type="caution">
    <text evidence="3">The sequence shown here is derived from an EMBL/GenBank/DDBJ whole genome shotgun (WGS) entry which is preliminary data.</text>
</comment>
<dbReference type="InterPro" id="IPR013094">
    <property type="entry name" value="AB_hydrolase_3"/>
</dbReference>
<dbReference type="InterPro" id="IPR050300">
    <property type="entry name" value="GDXG_lipolytic_enzyme"/>
</dbReference>
<dbReference type="GO" id="GO:0016787">
    <property type="term" value="F:hydrolase activity"/>
    <property type="evidence" value="ECO:0007669"/>
    <property type="project" value="UniProtKB-KW"/>
</dbReference>
<dbReference type="Pfam" id="PF07859">
    <property type="entry name" value="Abhydrolase_3"/>
    <property type="match status" value="1"/>
</dbReference>
<organism evidence="3 4">
    <name type="scientific">Cladobotryum mycophilum</name>
    <dbReference type="NCBI Taxonomy" id="491253"/>
    <lineage>
        <taxon>Eukaryota</taxon>
        <taxon>Fungi</taxon>
        <taxon>Dikarya</taxon>
        <taxon>Ascomycota</taxon>
        <taxon>Pezizomycotina</taxon>
        <taxon>Sordariomycetes</taxon>
        <taxon>Hypocreomycetidae</taxon>
        <taxon>Hypocreales</taxon>
        <taxon>Hypocreaceae</taxon>
        <taxon>Cladobotryum</taxon>
    </lineage>
</organism>
<evidence type="ECO:0000259" key="2">
    <source>
        <dbReference type="Pfam" id="PF07859"/>
    </source>
</evidence>
<accession>A0ABR0SF35</accession>
<protein>
    <submittedName>
        <fullName evidence="3">AB hydrolase superfamily protein B1A11.02</fullName>
    </submittedName>
</protein>
<dbReference type="Gene3D" id="3.40.50.1820">
    <property type="entry name" value="alpha/beta hydrolase"/>
    <property type="match status" value="1"/>
</dbReference>
<proteinExistence type="predicted"/>
<feature type="domain" description="Alpha/beta hydrolase fold-3" evidence="2">
    <location>
        <begin position="96"/>
        <end position="288"/>
    </location>
</feature>
<dbReference type="InterPro" id="IPR029058">
    <property type="entry name" value="AB_hydrolase_fold"/>
</dbReference>
<dbReference type="Proteomes" id="UP001338125">
    <property type="component" value="Unassembled WGS sequence"/>
</dbReference>
<evidence type="ECO:0000256" key="1">
    <source>
        <dbReference type="ARBA" id="ARBA00022801"/>
    </source>
</evidence>
<evidence type="ECO:0000313" key="3">
    <source>
        <dbReference type="EMBL" id="KAK5990716.1"/>
    </source>
</evidence>
<dbReference type="SUPFAM" id="SSF53474">
    <property type="entry name" value="alpha/beta-Hydrolases"/>
    <property type="match status" value="1"/>
</dbReference>
<reference evidence="3 4" key="1">
    <citation type="submission" date="2024-01" db="EMBL/GenBank/DDBJ databases">
        <title>Complete genome of Cladobotryum mycophilum ATHUM6906.</title>
        <authorList>
            <person name="Christinaki A.C."/>
            <person name="Myridakis A.I."/>
            <person name="Kouvelis V.N."/>
        </authorList>
    </citation>
    <scope>NUCLEOTIDE SEQUENCE [LARGE SCALE GENOMIC DNA]</scope>
    <source>
        <strain evidence="3 4">ATHUM6906</strain>
    </source>
</reference>
<sequence>MLSIEEIRALGDVDPEFEVILKSGSPFLAGWNSDTNIPQLRSIIAKAKEAQPKPDLASLAYTQEDIEVPVRDDGKVVVRVYKPRGDAPEDGRPGFIVFHGGGYAVGDLDTEAWLCALFAELGGVAVNVDYRHAPEHVFPAAINDAFDATKWVAQNVESLGINPKKGLLIGGESSGGDMALIVAHLYQEEESVPEKYKDYFISMEQLADAPVLDAASIQFIRKNYQADLKSPLVFPLLFPDHGGIPKTYFQVCGLDVVRDCGLVVEQVLRDAGVPTRLDIYPGVPHAFWALFPQLSQSKKQAQDARKGLEWLLTR</sequence>
<name>A0ABR0SF35_9HYPO</name>
<keyword evidence="4" id="KW-1185">Reference proteome</keyword>
<dbReference type="EMBL" id="JAVFKD010000014">
    <property type="protein sequence ID" value="KAK5990716.1"/>
    <property type="molecule type" value="Genomic_DNA"/>
</dbReference>
<dbReference type="PANTHER" id="PTHR48081">
    <property type="entry name" value="AB HYDROLASE SUPERFAMILY PROTEIN C4A8.06C"/>
    <property type="match status" value="1"/>
</dbReference>
<dbReference type="PANTHER" id="PTHR48081:SF8">
    <property type="entry name" value="ALPHA_BETA HYDROLASE FOLD-3 DOMAIN-CONTAINING PROTEIN-RELATED"/>
    <property type="match status" value="1"/>
</dbReference>
<evidence type="ECO:0000313" key="4">
    <source>
        <dbReference type="Proteomes" id="UP001338125"/>
    </source>
</evidence>